<dbReference type="InParanoid" id="A0A665TSH9"/>
<organism evidence="8 9">
    <name type="scientific">Echeneis naucrates</name>
    <name type="common">Live sharksucker</name>
    <dbReference type="NCBI Taxonomy" id="173247"/>
    <lineage>
        <taxon>Eukaryota</taxon>
        <taxon>Metazoa</taxon>
        <taxon>Chordata</taxon>
        <taxon>Craniata</taxon>
        <taxon>Vertebrata</taxon>
        <taxon>Euteleostomi</taxon>
        <taxon>Actinopterygii</taxon>
        <taxon>Neopterygii</taxon>
        <taxon>Teleostei</taxon>
        <taxon>Neoteleostei</taxon>
        <taxon>Acanthomorphata</taxon>
        <taxon>Carangaria</taxon>
        <taxon>Carangiformes</taxon>
        <taxon>Echeneidae</taxon>
        <taxon>Echeneis</taxon>
    </lineage>
</organism>
<proteinExistence type="inferred from homology"/>
<evidence type="ECO:0000256" key="1">
    <source>
        <dbReference type="ARBA" id="ARBA00005439"/>
    </source>
</evidence>
<dbReference type="AlphaFoldDB" id="A0A665TSH9"/>
<dbReference type="InterPro" id="IPR036787">
    <property type="entry name" value="T_IF-3_N_sf"/>
</dbReference>
<evidence type="ECO:0000259" key="7">
    <source>
        <dbReference type="Pfam" id="PF05198"/>
    </source>
</evidence>
<keyword evidence="2" id="KW-0396">Initiation factor</keyword>
<dbReference type="GO" id="GO:0003743">
    <property type="term" value="F:translation initiation factor activity"/>
    <property type="evidence" value="ECO:0007669"/>
    <property type="project" value="UniProtKB-KW"/>
</dbReference>
<feature type="domain" description="Translation initiation factor 3 N-terminal" evidence="7">
    <location>
        <begin position="81"/>
        <end position="148"/>
    </location>
</feature>
<dbReference type="Gene3D" id="3.10.20.80">
    <property type="entry name" value="Translation initiation factor 3 (IF-3), N-terminal domain"/>
    <property type="match status" value="1"/>
</dbReference>
<dbReference type="Pfam" id="PF05198">
    <property type="entry name" value="IF3_N"/>
    <property type="match status" value="1"/>
</dbReference>
<dbReference type="NCBIfam" id="TIGR00168">
    <property type="entry name" value="infC"/>
    <property type="match status" value="1"/>
</dbReference>
<feature type="region of interest" description="Disordered" evidence="4">
    <location>
        <begin position="51"/>
        <end position="79"/>
    </location>
</feature>
<evidence type="ECO:0000313" key="8">
    <source>
        <dbReference type="Ensembl" id="ENSENLP00000006846.1"/>
    </source>
</evidence>
<feature type="chain" id="PRO_5025613432" evidence="5">
    <location>
        <begin position="20"/>
        <end position="285"/>
    </location>
</feature>
<dbReference type="Ensembl" id="ENSENLT00000007149.1">
    <property type="protein sequence ID" value="ENSENLP00000006846.1"/>
    <property type="gene ID" value="ENSENLG00000003269.1"/>
</dbReference>
<dbReference type="InterPro" id="IPR001288">
    <property type="entry name" value="Translation_initiation_fac_3"/>
</dbReference>
<reference evidence="8" key="3">
    <citation type="submission" date="2025-09" db="UniProtKB">
        <authorList>
            <consortium name="Ensembl"/>
        </authorList>
    </citation>
    <scope>IDENTIFICATION</scope>
</reference>
<keyword evidence="3" id="KW-0648">Protein biosynthesis</keyword>
<dbReference type="GO" id="GO:0032790">
    <property type="term" value="P:ribosome disassembly"/>
    <property type="evidence" value="ECO:0007669"/>
    <property type="project" value="TreeGrafter"/>
</dbReference>
<dbReference type="InterPro" id="IPR019814">
    <property type="entry name" value="Translation_initiation_fac_3_N"/>
</dbReference>
<evidence type="ECO:0000256" key="4">
    <source>
        <dbReference type="SAM" id="MobiDB-lite"/>
    </source>
</evidence>
<dbReference type="FunFam" id="3.10.20.80:FF:000002">
    <property type="entry name" value="Mitochondrial translational initiation factor 3"/>
    <property type="match status" value="1"/>
</dbReference>
<feature type="signal peptide" evidence="5">
    <location>
        <begin position="1"/>
        <end position="19"/>
    </location>
</feature>
<sequence length="285" mass="31419">VSAGCVRWVLSRALTAVCGLHPACRTPASRLLSHRESSNVIPASWSRCPFSTAADDTERTPTPKKKKQQDARTHATYSNVGHKIPQRLIQLLGETGEDLGTMQRGKVIRMMDEQGLRLVLLNANKDPPVYQLMTGKQIHQEQMKLREKQKVKPATVQVKELVFSSGISSHDLSTKLKQVESWLEKKHHVRITLRSGRKDSAVDLDKALEQMVQQMEVMVGFVATPKVIRDGKAAMCIVRPPSAKELALKRNNAAASQSADSKPKTAQSSTTPVGTTEAEGQSIQQ</sequence>
<evidence type="ECO:0000313" key="9">
    <source>
        <dbReference type="Proteomes" id="UP000472264"/>
    </source>
</evidence>
<protein>
    <submittedName>
        <fullName evidence="8">Mitochondrial translational initiation factor 3</fullName>
    </submittedName>
</protein>
<feature type="region of interest" description="Disordered" evidence="4">
    <location>
        <begin position="248"/>
        <end position="285"/>
    </location>
</feature>
<dbReference type="Pfam" id="PF00707">
    <property type="entry name" value="IF3_C"/>
    <property type="match status" value="1"/>
</dbReference>
<dbReference type="SUPFAM" id="SSF54364">
    <property type="entry name" value="Translation initiation factor IF3, N-terminal domain"/>
    <property type="match status" value="1"/>
</dbReference>
<feature type="compositionally biased region" description="Polar residues" evidence="4">
    <location>
        <begin position="253"/>
        <end position="285"/>
    </location>
</feature>
<name>A0A665TSH9_ECHNA</name>
<dbReference type="PANTHER" id="PTHR10938">
    <property type="entry name" value="TRANSLATION INITIATION FACTOR IF-3"/>
    <property type="match status" value="1"/>
</dbReference>
<evidence type="ECO:0000256" key="2">
    <source>
        <dbReference type="ARBA" id="ARBA00022540"/>
    </source>
</evidence>
<reference evidence="8" key="1">
    <citation type="submission" date="2021-04" db="EMBL/GenBank/DDBJ databases">
        <authorList>
            <consortium name="Wellcome Sanger Institute Data Sharing"/>
        </authorList>
    </citation>
    <scope>NUCLEOTIDE SEQUENCE [LARGE SCALE GENOMIC DNA]</scope>
</reference>
<dbReference type="InterPro" id="IPR036788">
    <property type="entry name" value="T_IF-3_C_sf"/>
</dbReference>
<dbReference type="FunCoup" id="A0A665TSH9">
    <property type="interactions" value="47"/>
</dbReference>
<dbReference type="Proteomes" id="UP000472264">
    <property type="component" value="Chromosome 24"/>
</dbReference>
<dbReference type="PANTHER" id="PTHR10938:SF0">
    <property type="entry name" value="TRANSLATION INITIATION FACTOR IF-3, MITOCHONDRIAL"/>
    <property type="match status" value="1"/>
</dbReference>
<accession>A0A665TSH9</accession>
<keyword evidence="5" id="KW-0732">Signal</keyword>
<dbReference type="Gene3D" id="3.30.110.10">
    <property type="entry name" value="Translation initiation factor 3 (IF-3), C-terminal domain"/>
    <property type="match status" value="1"/>
</dbReference>
<dbReference type="GO" id="GO:0043022">
    <property type="term" value="F:ribosome binding"/>
    <property type="evidence" value="ECO:0007669"/>
    <property type="project" value="TreeGrafter"/>
</dbReference>
<evidence type="ECO:0000256" key="5">
    <source>
        <dbReference type="SAM" id="SignalP"/>
    </source>
</evidence>
<keyword evidence="9" id="KW-1185">Reference proteome</keyword>
<evidence type="ECO:0000259" key="6">
    <source>
        <dbReference type="Pfam" id="PF00707"/>
    </source>
</evidence>
<dbReference type="GO" id="GO:0070124">
    <property type="term" value="P:mitochondrial translational initiation"/>
    <property type="evidence" value="ECO:0007669"/>
    <property type="project" value="TreeGrafter"/>
</dbReference>
<dbReference type="GO" id="GO:0005739">
    <property type="term" value="C:mitochondrion"/>
    <property type="evidence" value="ECO:0007669"/>
    <property type="project" value="TreeGrafter"/>
</dbReference>
<dbReference type="InterPro" id="IPR019815">
    <property type="entry name" value="Translation_initiation_fac_3_C"/>
</dbReference>
<dbReference type="OMA" id="SAGCVRW"/>
<evidence type="ECO:0000256" key="3">
    <source>
        <dbReference type="ARBA" id="ARBA00022917"/>
    </source>
</evidence>
<comment type="similarity">
    <text evidence="1">Belongs to the IF-3 family.</text>
</comment>
<reference evidence="8" key="2">
    <citation type="submission" date="2025-08" db="UniProtKB">
        <authorList>
            <consortium name="Ensembl"/>
        </authorList>
    </citation>
    <scope>IDENTIFICATION</scope>
</reference>
<dbReference type="SUPFAM" id="SSF55200">
    <property type="entry name" value="Translation initiation factor IF3, C-terminal domain"/>
    <property type="match status" value="1"/>
</dbReference>
<gene>
    <name evidence="8" type="primary">mtif3</name>
</gene>
<feature type="domain" description="Translation initiation factor 3 C-terminal" evidence="6">
    <location>
        <begin position="156"/>
        <end position="238"/>
    </location>
</feature>